<keyword evidence="1" id="KW-0732">Signal</keyword>
<dbReference type="eggNOG" id="COG4461">
    <property type="taxonomic scope" value="Bacteria"/>
</dbReference>
<dbReference type="STRING" id="632955.GCA_000829675_02758"/>
<organism evidence="2 3">
    <name type="scientific">Acinetobacter rudis CIP 110305</name>
    <dbReference type="NCBI Taxonomy" id="421052"/>
    <lineage>
        <taxon>Bacteria</taxon>
        <taxon>Pseudomonadati</taxon>
        <taxon>Pseudomonadota</taxon>
        <taxon>Gammaproteobacteria</taxon>
        <taxon>Moraxellales</taxon>
        <taxon>Moraxellaceae</taxon>
        <taxon>Acinetobacter</taxon>
    </lineage>
</organism>
<evidence type="ECO:0008006" key="4">
    <source>
        <dbReference type="Google" id="ProtNLM"/>
    </source>
</evidence>
<keyword evidence="3" id="KW-1185">Reference proteome</keyword>
<feature type="chain" id="PRO_5004512269" description="VCBS repeat-containing protein" evidence="1">
    <location>
        <begin position="23"/>
        <end position="230"/>
    </location>
</feature>
<dbReference type="HOGENOM" id="CLU_103629_0_0_6"/>
<protein>
    <recommendedName>
        <fullName evidence="4">VCBS repeat-containing protein</fullName>
    </recommendedName>
</protein>
<dbReference type="Proteomes" id="UP000014568">
    <property type="component" value="Unassembled WGS sequence"/>
</dbReference>
<dbReference type="AlphaFoldDB" id="S3NNV6"/>
<evidence type="ECO:0000313" key="3">
    <source>
        <dbReference type="Proteomes" id="UP000014568"/>
    </source>
</evidence>
<dbReference type="PATRIC" id="fig|421052.3.peg.112"/>
<proteinExistence type="predicted"/>
<dbReference type="NCBIfam" id="NF047539">
    <property type="entry name" value="XAC2610_fam"/>
    <property type="match status" value="1"/>
</dbReference>
<reference evidence="2 3" key="1">
    <citation type="submission" date="2013-06" db="EMBL/GenBank/DDBJ databases">
        <title>The Genome Sequence of Acinetobacter rudis CIP 110305.</title>
        <authorList>
            <consortium name="The Broad Institute Genome Sequencing Platform"/>
            <consortium name="The Broad Institute Genome Sequencing Center for Infectious Disease"/>
            <person name="Cerqueira G."/>
            <person name="Feldgarden M."/>
            <person name="Courvalin P."/>
            <person name="Perichon B."/>
            <person name="Grillot-Courvalin C."/>
            <person name="Clermont D."/>
            <person name="Rocha E."/>
            <person name="Yoon E.-J."/>
            <person name="Nemec A."/>
            <person name="Young S.K."/>
            <person name="Zeng Q."/>
            <person name="Gargeya S."/>
            <person name="Fitzgerald M."/>
            <person name="Abouelleil A."/>
            <person name="Alvarado L."/>
            <person name="Berlin A.M."/>
            <person name="Chapman S.B."/>
            <person name="Dewar J."/>
            <person name="Goldberg J."/>
            <person name="Griggs A."/>
            <person name="Gujja S."/>
            <person name="Hansen M."/>
            <person name="Howarth C."/>
            <person name="Imamovic A."/>
            <person name="Larimer J."/>
            <person name="McCowan C."/>
            <person name="Murphy C."/>
            <person name="Pearson M."/>
            <person name="Priest M."/>
            <person name="Roberts A."/>
            <person name="Saif S."/>
            <person name="Shea T."/>
            <person name="Sykes S."/>
            <person name="Wortman J."/>
            <person name="Nusbaum C."/>
            <person name="Birren B."/>
        </authorList>
    </citation>
    <scope>NUCLEOTIDE SEQUENCE [LARGE SCALE GENOMIC DNA]</scope>
    <source>
        <strain evidence="2 3">CIP 110305</strain>
    </source>
</reference>
<feature type="signal peptide" evidence="1">
    <location>
        <begin position="1"/>
        <end position="22"/>
    </location>
</feature>
<evidence type="ECO:0000256" key="1">
    <source>
        <dbReference type="SAM" id="SignalP"/>
    </source>
</evidence>
<dbReference type="InterPro" id="IPR058087">
    <property type="entry name" value="XAC2610_dom"/>
</dbReference>
<dbReference type="RefSeq" id="WP_016654565.1">
    <property type="nucleotide sequence ID" value="NZ_KE340348.1"/>
</dbReference>
<comment type="caution">
    <text evidence="2">The sequence shown here is derived from an EMBL/GenBank/DDBJ whole genome shotgun (WGS) entry which is preliminary data.</text>
</comment>
<gene>
    <name evidence="2" type="ORF">F945_00115</name>
</gene>
<dbReference type="EMBL" id="ATGI01000001">
    <property type="protein sequence ID" value="EPF81780.1"/>
    <property type="molecule type" value="Genomic_DNA"/>
</dbReference>
<sequence length="230" mass="26137">MKKITTTLFSSLLCVIHTAAQAQSFVLRKSTDLFDVTVEVQCQQSSCHGPATITLYEKGTQKVIQQFESDDLALHLNKSSASSMTDLPLPAEQNALIFKDFDFDGREDIAIKNGNTGAYGGPIYDIYVFNDQWGKFVYNEALSMLTNAELGMFELDHHQKRIIAFSQSGCCYHVRTEYSIRPGQELLLVRELIEDTNSSKNNKVKVTHRVLVDGQWKQSVKYYPLLKYYQ</sequence>
<name>S3NNV6_9GAMM</name>
<accession>S3NNV6</accession>
<evidence type="ECO:0000313" key="2">
    <source>
        <dbReference type="EMBL" id="EPF81780.1"/>
    </source>
</evidence>